<dbReference type="SUPFAM" id="SSF54637">
    <property type="entry name" value="Thioesterase/thiol ester dehydrase-isomerase"/>
    <property type="match status" value="1"/>
</dbReference>
<dbReference type="RefSeq" id="WP_377913270.1">
    <property type="nucleotide sequence ID" value="NZ_JBHRZT010000020.1"/>
</dbReference>
<dbReference type="EMBL" id="JBHRZT010000020">
    <property type="protein sequence ID" value="MFC3883150.1"/>
    <property type="molecule type" value="Genomic_DNA"/>
</dbReference>
<keyword evidence="1" id="KW-0378">Hydrolase</keyword>
<dbReference type="Pfam" id="PF13279">
    <property type="entry name" value="4HBT_2"/>
    <property type="match status" value="1"/>
</dbReference>
<dbReference type="InterPro" id="IPR029069">
    <property type="entry name" value="HotDog_dom_sf"/>
</dbReference>
<gene>
    <name evidence="1" type="ORF">ACFOU2_06330</name>
</gene>
<keyword evidence="2" id="KW-1185">Reference proteome</keyword>
<dbReference type="GO" id="GO:0016787">
    <property type="term" value="F:hydrolase activity"/>
    <property type="evidence" value="ECO:0007669"/>
    <property type="project" value="UniProtKB-KW"/>
</dbReference>
<evidence type="ECO:0000313" key="1">
    <source>
        <dbReference type="EMBL" id="MFC3883150.1"/>
    </source>
</evidence>
<comment type="caution">
    <text evidence="1">The sequence shown here is derived from an EMBL/GenBank/DDBJ whole genome shotgun (WGS) entry which is preliminary data.</text>
</comment>
<proteinExistence type="predicted"/>
<dbReference type="EC" id="3.1.2.-" evidence="1"/>
<reference evidence="2" key="1">
    <citation type="journal article" date="2019" name="Int. J. Syst. Evol. Microbiol.">
        <title>The Global Catalogue of Microorganisms (GCM) 10K type strain sequencing project: providing services to taxonomists for standard genome sequencing and annotation.</title>
        <authorList>
            <consortium name="The Broad Institute Genomics Platform"/>
            <consortium name="The Broad Institute Genome Sequencing Center for Infectious Disease"/>
            <person name="Wu L."/>
            <person name="Ma J."/>
        </authorList>
    </citation>
    <scope>NUCLEOTIDE SEQUENCE [LARGE SCALE GENOMIC DNA]</scope>
    <source>
        <strain evidence="2">CCUG 61889</strain>
    </source>
</reference>
<sequence>MGKISYIHNLEEWKSSFDDVYYETRVRFSETDMFGHLNNTVPFIYFEAARIHFFQRLGFMAEWTNPLYEAMPVVADLQCDFIKQIFFDEKLEIYVKANKIGNSSVDLHYMIKNGQGELCLAGRGTMVQISKKTGKSIPWTEEMKQCLSQTAEIK</sequence>
<protein>
    <submittedName>
        <fullName evidence="1">Acyl-CoA thioesterase</fullName>
        <ecNumber evidence="1">3.1.2.-</ecNumber>
    </submittedName>
</protein>
<dbReference type="PANTHER" id="PTHR31793">
    <property type="entry name" value="4-HYDROXYBENZOYL-COA THIOESTERASE FAMILY MEMBER"/>
    <property type="match status" value="1"/>
</dbReference>
<dbReference type="CDD" id="cd00586">
    <property type="entry name" value="4HBT"/>
    <property type="match status" value="1"/>
</dbReference>
<dbReference type="PANTHER" id="PTHR31793:SF24">
    <property type="entry name" value="LONG-CHAIN ACYL-COA THIOESTERASE FADM"/>
    <property type="match status" value="1"/>
</dbReference>
<dbReference type="Gene3D" id="3.10.129.10">
    <property type="entry name" value="Hotdog Thioesterase"/>
    <property type="match status" value="1"/>
</dbReference>
<accession>A0ABV8AZP6</accession>
<evidence type="ECO:0000313" key="2">
    <source>
        <dbReference type="Proteomes" id="UP001595752"/>
    </source>
</evidence>
<name>A0ABV8AZP6_9BACI</name>
<dbReference type="Proteomes" id="UP001595752">
    <property type="component" value="Unassembled WGS sequence"/>
</dbReference>
<organism evidence="1 2">
    <name type="scientific">Bacillus songklensis</name>
    <dbReference type="NCBI Taxonomy" id="1069116"/>
    <lineage>
        <taxon>Bacteria</taxon>
        <taxon>Bacillati</taxon>
        <taxon>Bacillota</taxon>
        <taxon>Bacilli</taxon>
        <taxon>Bacillales</taxon>
        <taxon>Bacillaceae</taxon>
        <taxon>Bacillus</taxon>
    </lineage>
</organism>
<dbReference type="InterPro" id="IPR050563">
    <property type="entry name" value="4-hydroxybenzoyl-CoA_TE"/>
</dbReference>